<dbReference type="Pfam" id="PF10782">
    <property type="entry name" value="zf-C2HCIx2C"/>
    <property type="match status" value="1"/>
</dbReference>
<keyword evidence="1" id="KW-0479">Metal-binding</keyword>
<keyword evidence="2" id="KW-1185">Reference proteome</keyword>
<keyword evidence="1" id="KW-0862">Zinc</keyword>
<dbReference type="Proteomes" id="UP001596147">
    <property type="component" value="Unassembled WGS sequence"/>
</dbReference>
<protein>
    <submittedName>
        <fullName evidence="1">Zinc-finger domain-containing protein</fullName>
    </submittedName>
</protein>
<dbReference type="RefSeq" id="WP_144919864.1">
    <property type="nucleotide sequence ID" value="NZ_JBHSMC010000001.1"/>
</dbReference>
<evidence type="ECO:0000313" key="2">
    <source>
        <dbReference type="Proteomes" id="UP001596147"/>
    </source>
</evidence>
<comment type="caution">
    <text evidence="1">The sequence shown here is derived from an EMBL/GenBank/DDBJ whole genome shotgun (WGS) entry which is preliminary data.</text>
</comment>
<accession>A0ABW0LEE3</accession>
<proteinExistence type="predicted"/>
<reference evidence="2" key="1">
    <citation type="journal article" date="2019" name="Int. J. Syst. Evol. Microbiol.">
        <title>The Global Catalogue of Microorganisms (GCM) 10K type strain sequencing project: providing services to taxonomists for standard genome sequencing and annotation.</title>
        <authorList>
            <consortium name="The Broad Institute Genomics Platform"/>
            <consortium name="The Broad Institute Genome Sequencing Center for Infectious Disease"/>
            <person name="Wu L."/>
            <person name="Ma J."/>
        </authorList>
    </citation>
    <scope>NUCLEOTIDE SEQUENCE [LARGE SCALE GENOMIC DNA]</scope>
    <source>
        <strain evidence="2">CGMCC 1.12237</strain>
    </source>
</reference>
<name>A0ABW0LEE3_9BACI</name>
<organism evidence="1 2">
    <name type="scientific">Lederbergia graminis</name>
    <dbReference type="NCBI Taxonomy" id="735518"/>
    <lineage>
        <taxon>Bacteria</taxon>
        <taxon>Bacillati</taxon>
        <taxon>Bacillota</taxon>
        <taxon>Bacilli</taxon>
        <taxon>Bacillales</taxon>
        <taxon>Bacillaceae</taxon>
        <taxon>Lederbergia</taxon>
    </lineage>
</organism>
<keyword evidence="1" id="KW-0863">Zinc-finger</keyword>
<dbReference type="GO" id="GO:0008270">
    <property type="term" value="F:zinc ion binding"/>
    <property type="evidence" value="ECO:0007669"/>
    <property type="project" value="UniProtKB-KW"/>
</dbReference>
<dbReference type="InterPro" id="IPR019718">
    <property type="entry name" value="DUF2602"/>
</dbReference>
<evidence type="ECO:0000313" key="1">
    <source>
        <dbReference type="EMBL" id="MFC5463337.1"/>
    </source>
</evidence>
<gene>
    <name evidence="1" type="ORF">ACFPM4_01075</name>
</gene>
<dbReference type="EMBL" id="JBHSMC010000001">
    <property type="protein sequence ID" value="MFC5463337.1"/>
    <property type="molecule type" value="Genomic_DNA"/>
</dbReference>
<sequence>MKRTDIYREIDELITSYCNGCFLQSHFRKQYGKTYSHQFCIKQCTIGQSLQEKGNYLLSLKNK</sequence>